<dbReference type="Gene3D" id="1.20.120.350">
    <property type="entry name" value="Voltage-gated potassium channels. Chain C"/>
    <property type="match status" value="1"/>
</dbReference>
<dbReference type="Gene3D" id="1.10.287.70">
    <property type="match status" value="1"/>
</dbReference>
<organism evidence="10 11">
    <name type="scientific">Oceanobacillus picturae</name>
    <dbReference type="NCBI Taxonomy" id="171693"/>
    <lineage>
        <taxon>Bacteria</taxon>
        <taxon>Bacillati</taxon>
        <taxon>Bacillota</taxon>
        <taxon>Bacilli</taxon>
        <taxon>Bacillales</taxon>
        <taxon>Bacillaceae</taxon>
        <taxon>Oceanobacillus</taxon>
    </lineage>
</organism>
<dbReference type="PANTHER" id="PTHR11537:SF254">
    <property type="entry name" value="POTASSIUM VOLTAGE-GATED CHANNEL PROTEIN SHAB"/>
    <property type="match status" value="1"/>
</dbReference>
<dbReference type="InterPro" id="IPR013099">
    <property type="entry name" value="K_chnl_dom"/>
</dbReference>
<gene>
    <name evidence="10" type="ORF">OPHB3_1921</name>
</gene>
<protein>
    <submittedName>
        <fullName evidence="10">Ion transporter</fullName>
    </submittedName>
</protein>
<reference evidence="11" key="1">
    <citation type="submission" date="2015-07" db="EMBL/GenBank/DDBJ databases">
        <title>Draft Genome Sequence of Oceanobacillus picturae Heshi-B3 that Was Isolated from Fermented Rice Bran with Aging Salted Mackerel, Which Was Named Heshiko as Traditional Fermented Seafood in Japan.</title>
        <authorList>
            <person name="Akuzawa S."/>
            <person name="Nakagawa J."/>
            <person name="Kanekatsu T."/>
            <person name="Kanesaki Y."/>
            <person name="Suzuki T."/>
        </authorList>
    </citation>
    <scope>NUCLEOTIDE SEQUENCE [LARGE SCALE GENOMIC DNA]</scope>
    <source>
        <strain evidence="11">Heshi-B3</strain>
    </source>
</reference>
<keyword evidence="3 8" id="KW-0812">Transmembrane</keyword>
<dbReference type="GO" id="GO:0001508">
    <property type="term" value="P:action potential"/>
    <property type="evidence" value="ECO:0007669"/>
    <property type="project" value="TreeGrafter"/>
</dbReference>
<feature type="transmembrane region" description="Helical" evidence="8">
    <location>
        <begin position="37"/>
        <end position="58"/>
    </location>
</feature>
<accession>A0A0U9H5Q1</accession>
<dbReference type="InterPro" id="IPR027359">
    <property type="entry name" value="Volt_channel_dom_sf"/>
</dbReference>
<evidence type="ECO:0000256" key="8">
    <source>
        <dbReference type="SAM" id="Phobius"/>
    </source>
</evidence>
<dbReference type="SUPFAM" id="SSF81324">
    <property type="entry name" value="Voltage-gated potassium channels"/>
    <property type="match status" value="1"/>
</dbReference>
<dbReference type="PANTHER" id="PTHR11537">
    <property type="entry name" value="VOLTAGE-GATED POTASSIUM CHANNEL"/>
    <property type="match status" value="1"/>
</dbReference>
<proteinExistence type="predicted"/>
<evidence type="ECO:0000256" key="2">
    <source>
        <dbReference type="ARBA" id="ARBA00022448"/>
    </source>
</evidence>
<dbReference type="AlphaFoldDB" id="A0A0U9H5Q1"/>
<dbReference type="RefSeq" id="WP_238591010.1">
    <property type="nucleotide sequence ID" value="NZ_BBXV01000023.1"/>
</dbReference>
<keyword evidence="6 8" id="KW-0472">Membrane</keyword>
<feature type="domain" description="Potassium channel" evidence="9">
    <location>
        <begin position="126"/>
        <end position="198"/>
    </location>
</feature>
<comment type="subcellular location">
    <subcellularLocation>
        <location evidence="1">Membrane</location>
        <topology evidence="1">Multi-pass membrane protein</topology>
    </subcellularLocation>
</comment>
<evidence type="ECO:0000256" key="5">
    <source>
        <dbReference type="ARBA" id="ARBA00023065"/>
    </source>
</evidence>
<dbReference type="Pfam" id="PF07885">
    <property type="entry name" value="Ion_trans_2"/>
    <property type="match status" value="1"/>
</dbReference>
<feature type="transmembrane region" description="Helical" evidence="8">
    <location>
        <begin position="173"/>
        <end position="198"/>
    </location>
</feature>
<evidence type="ECO:0000313" key="11">
    <source>
        <dbReference type="Proteomes" id="UP000052946"/>
    </source>
</evidence>
<reference evidence="10 11" key="2">
    <citation type="journal article" date="2016" name="Genome Announc.">
        <title>Draft Genome Sequence of Oceanobacillus picturae Heshi-B3, Isolated from Fermented Rice Bran in a Traditional Japanese Seafood Dish.</title>
        <authorList>
            <person name="Akuzawa S."/>
            <person name="Nagaoka J."/>
            <person name="Kanekatsu M."/>
            <person name="Kanesaki Y."/>
            <person name="Suzuki T."/>
        </authorList>
    </citation>
    <scope>NUCLEOTIDE SEQUENCE [LARGE SCALE GENOMIC DNA]</scope>
    <source>
        <strain evidence="10 11">Heshi-B3</strain>
    </source>
</reference>
<feature type="transmembrane region" description="Helical" evidence="8">
    <location>
        <begin position="12"/>
        <end position="31"/>
    </location>
</feature>
<dbReference type="GO" id="GO:0008076">
    <property type="term" value="C:voltage-gated potassium channel complex"/>
    <property type="evidence" value="ECO:0007669"/>
    <property type="project" value="InterPro"/>
</dbReference>
<keyword evidence="5" id="KW-0406">Ion transport</keyword>
<evidence type="ECO:0000256" key="4">
    <source>
        <dbReference type="ARBA" id="ARBA00022989"/>
    </source>
</evidence>
<feature type="transmembrane region" description="Helical" evidence="8">
    <location>
        <begin position="120"/>
        <end position="138"/>
    </location>
</feature>
<dbReference type="InterPro" id="IPR028325">
    <property type="entry name" value="VG_K_chnl"/>
</dbReference>
<sequence length="246" mass="28203">MKIKKESKTKIYLAYEIILVIIAFISVIFIWSGNKVVLYLDKVIWLIFFLDVVIRFIVNKHKWRFVKNNPFDIIAAIPLDAIFHTARIARLFKVFRLFAITKSHANPIFSIVKTNGLDRVLSAAGIMIFLSSILITWLEPNIHNFSDGVWWSIVTTTTVGYGDISPNTAIGRIIAIFLMVIGVGLIGMITGSITTFFIKGNNQKNPQLEFIKGRLDHFEELNDDEINELINMLYRLKSVNERRGIR</sequence>
<dbReference type="EMBL" id="BBXV01000023">
    <property type="protein sequence ID" value="GAQ17982.1"/>
    <property type="molecule type" value="Genomic_DNA"/>
</dbReference>
<evidence type="ECO:0000256" key="3">
    <source>
        <dbReference type="ARBA" id="ARBA00022692"/>
    </source>
</evidence>
<evidence type="ECO:0000259" key="9">
    <source>
        <dbReference type="Pfam" id="PF07885"/>
    </source>
</evidence>
<keyword evidence="7" id="KW-0407">Ion channel</keyword>
<comment type="caution">
    <text evidence="10">The sequence shown here is derived from an EMBL/GenBank/DDBJ whole genome shotgun (WGS) entry which is preliminary data.</text>
</comment>
<keyword evidence="2" id="KW-0813">Transport</keyword>
<dbReference type="Proteomes" id="UP000052946">
    <property type="component" value="Unassembled WGS sequence"/>
</dbReference>
<evidence type="ECO:0000256" key="7">
    <source>
        <dbReference type="ARBA" id="ARBA00023303"/>
    </source>
</evidence>
<evidence type="ECO:0000256" key="6">
    <source>
        <dbReference type="ARBA" id="ARBA00023136"/>
    </source>
</evidence>
<name>A0A0U9H5Q1_9BACI</name>
<evidence type="ECO:0000256" key="1">
    <source>
        <dbReference type="ARBA" id="ARBA00004141"/>
    </source>
</evidence>
<keyword evidence="4 8" id="KW-1133">Transmembrane helix</keyword>
<evidence type="ECO:0000313" key="10">
    <source>
        <dbReference type="EMBL" id="GAQ17982.1"/>
    </source>
</evidence>
<dbReference type="GO" id="GO:0005249">
    <property type="term" value="F:voltage-gated potassium channel activity"/>
    <property type="evidence" value="ECO:0007669"/>
    <property type="project" value="InterPro"/>
</dbReference>